<protein>
    <recommendedName>
        <fullName evidence="1">DUF3616 domain-containing protein</fullName>
    </recommendedName>
</protein>
<dbReference type="AlphaFoldDB" id="A0A2S9YJJ3"/>
<dbReference type="Pfam" id="PF12275">
    <property type="entry name" value="DUF3616"/>
    <property type="match status" value="1"/>
</dbReference>
<dbReference type="Proteomes" id="UP000238823">
    <property type="component" value="Unassembled WGS sequence"/>
</dbReference>
<accession>A0A2S9YJJ3</accession>
<feature type="domain" description="DUF3616" evidence="1">
    <location>
        <begin position="198"/>
        <end position="318"/>
    </location>
</feature>
<proteinExistence type="predicted"/>
<dbReference type="RefSeq" id="WP_244923884.1">
    <property type="nucleotide sequence ID" value="NZ_PVNL01000096.1"/>
</dbReference>
<organism evidence="2 3">
    <name type="scientific">Enhygromyxa salina</name>
    <dbReference type="NCBI Taxonomy" id="215803"/>
    <lineage>
        <taxon>Bacteria</taxon>
        <taxon>Pseudomonadati</taxon>
        <taxon>Myxococcota</taxon>
        <taxon>Polyangia</taxon>
        <taxon>Nannocystales</taxon>
        <taxon>Nannocystaceae</taxon>
        <taxon>Enhygromyxa</taxon>
    </lineage>
</organism>
<dbReference type="InterPro" id="IPR022060">
    <property type="entry name" value="DUF3616"/>
</dbReference>
<name>A0A2S9YJJ3_9BACT</name>
<gene>
    <name evidence="2" type="ORF">ENSA7_46800</name>
</gene>
<dbReference type="EMBL" id="PVNL01000096">
    <property type="protein sequence ID" value="PRQ05230.1"/>
    <property type="molecule type" value="Genomic_DNA"/>
</dbReference>
<comment type="caution">
    <text evidence="2">The sequence shown here is derived from an EMBL/GenBank/DDBJ whole genome shotgun (WGS) entry which is preliminary data.</text>
</comment>
<sequence length="377" mass="40896">MGRAAGRVLARDTSRRYARRHVRVCFSIFAVGLLCCACGHEEARAAQAPHATGAEIHFDVNDPRPSPARPADVRFVGMCDASGAVPLDAHVFAVADDEDNLLRVYDADRGGEPLYSKDISADVSIFPRPAKDPRRPPKPPAEADIEAATMHQGHAYWLTSHGTNSKGKHKPERLRLFATTSPDYGKPLAVVGSTYMNLLVDLEADPRYRSFGLAKAAQIAPKEPGGLNIEGMTDRAAGGVFIGFRNPTPQGRALLVVLENPSGVIDGEAARFGDPVVLELDGLGIRGLSAWRGHYLIVAGDYAGTQDSRLYTWDGQSEQPQLVDLDLGDLNPEGFFTPEDREQIMLLSDDGTVEVDGIACKKLDDPAKKSFRGRWVL</sequence>
<evidence type="ECO:0000313" key="3">
    <source>
        <dbReference type="Proteomes" id="UP000238823"/>
    </source>
</evidence>
<reference evidence="2 3" key="1">
    <citation type="submission" date="2018-03" db="EMBL/GenBank/DDBJ databases">
        <title>Draft Genome Sequences of the Obligatory Marine Myxobacteria Enhygromyxa salina SWB007.</title>
        <authorList>
            <person name="Poehlein A."/>
            <person name="Moghaddam J.A."/>
            <person name="Harms H."/>
            <person name="Alanjari M."/>
            <person name="Koenig G.M."/>
            <person name="Daniel R."/>
            <person name="Schaeberle T.F."/>
        </authorList>
    </citation>
    <scope>NUCLEOTIDE SEQUENCE [LARGE SCALE GENOMIC DNA]</scope>
    <source>
        <strain evidence="2 3">SWB007</strain>
    </source>
</reference>
<evidence type="ECO:0000313" key="2">
    <source>
        <dbReference type="EMBL" id="PRQ05230.1"/>
    </source>
</evidence>
<evidence type="ECO:0000259" key="1">
    <source>
        <dbReference type="Pfam" id="PF12275"/>
    </source>
</evidence>